<sequence length="223" mass="24469">MPSIRIRQPFAAAFVILLLGSAYLGLSNPKIPQYGQSDKGLHFITFFLITLTFYWVLEIPRRRAIHLTLLLCTGTLSIGSEVVQALLPNGRVFDPFDILANVAGSALALTASSWYHKRMLERKRKNKHYDIVPGQDENEAMESGEGQERDVELGQVGGEQETGVVAVDPNAQAGGGAAKGDRTDVTGELDNWDENEEDWDDGAPERDGQARDGADDDPKKSKD</sequence>
<feature type="domain" description="VanZ-like" evidence="3">
    <location>
        <begin position="38"/>
        <end position="110"/>
    </location>
</feature>
<evidence type="ECO:0000256" key="1">
    <source>
        <dbReference type="SAM" id="MobiDB-lite"/>
    </source>
</evidence>
<feature type="region of interest" description="Disordered" evidence="1">
    <location>
        <begin position="128"/>
        <end position="223"/>
    </location>
</feature>
<keyword evidence="2" id="KW-0812">Transmembrane</keyword>
<dbReference type="Pfam" id="PF04892">
    <property type="entry name" value="VanZ"/>
    <property type="match status" value="1"/>
</dbReference>
<reference evidence="4" key="1">
    <citation type="submission" date="2023-08" db="EMBL/GenBank/DDBJ databases">
        <title>Black Yeasts Isolated from many extreme environments.</title>
        <authorList>
            <person name="Coleine C."/>
            <person name="Stajich J.E."/>
            <person name="Selbmann L."/>
        </authorList>
    </citation>
    <scope>NUCLEOTIDE SEQUENCE</scope>
    <source>
        <strain evidence="4">CCFEE 5401</strain>
    </source>
</reference>
<feature type="compositionally biased region" description="Acidic residues" evidence="1">
    <location>
        <begin position="190"/>
        <end position="202"/>
    </location>
</feature>
<keyword evidence="2" id="KW-1133">Transmembrane helix</keyword>
<dbReference type="AlphaFoldDB" id="A0AAN7TB96"/>
<organism evidence="4 5">
    <name type="scientific">Meristemomyces frigidus</name>
    <dbReference type="NCBI Taxonomy" id="1508187"/>
    <lineage>
        <taxon>Eukaryota</taxon>
        <taxon>Fungi</taxon>
        <taxon>Dikarya</taxon>
        <taxon>Ascomycota</taxon>
        <taxon>Pezizomycotina</taxon>
        <taxon>Dothideomycetes</taxon>
        <taxon>Dothideomycetidae</taxon>
        <taxon>Mycosphaerellales</taxon>
        <taxon>Teratosphaeriaceae</taxon>
        <taxon>Meristemomyces</taxon>
    </lineage>
</organism>
<proteinExistence type="predicted"/>
<name>A0AAN7TB96_9PEZI</name>
<feature type="compositionally biased region" description="Basic and acidic residues" evidence="1">
    <location>
        <begin position="203"/>
        <end position="223"/>
    </location>
</feature>
<accession>A0AAN7TB96</accession>
<protein>
    <recommendedName>
        <fullName evidence="3">VanZ-like domain-containing protein</fullName>
    </recommendedName>
</protein>
<dbReference type="Proteomes" id="UP001310890">
    <property type="component" value="Unassembled WGS sequence"/>
</dbReference>
<evidence type="ECO:0000313" key="4">
    <source>
        <dbReference type="EMBL" id="KAK5108652.1"/>
    </source>
</evidence>
<feature type="transmembrane region" description="Helical" evidence="2">
    <location>
        <begin position="98"/>
        <end position="115"/>
    </location>
</feature>
<dbReference type="EMBL" id="JAVRRL010000081">
    <property type="protein sequence ID" value="KAK5108652.1"/>
    <property type="molecule type" value="Genomic_DNA"/>
</dbReference>
<evidence type="ECO:0000313" key="5">
    <source>
        <dbReference type="Proteomes" id="UP001310890"/>
    </source>
</evidence>
<dbReference type="PANTHER" id="PTHR28008:SF1">
    <property type="entry name" value="DOMAIN PROTEIN, PUTATIVE (AFU_ORTHOLOGUE AFUA_3G10980)-RELATED"/>
    <property type="match status" value="1"/>
</dbReference>
<evidence type="ECO:0000259" key="3">
    <source>
        <dbReference type="Pfam" id="PF04892"/>
    </source>
</evidence>
<evidence type="ECO:0000256" key="2">
    <source>
        <dbReference type="SAM" id="Phobius"/>
    </source>
</evidence>
<dbReference type="InterPro" id="IPR006976">
    <property type="entry name" value="VanZ-like"/>
</dbReference>
<gene>
    <name evidence="4" type="ORF">LTR62_008143</name>
</gene>
<feature type="transmembrane region" description="Helical" evidence="2">
    <location>
        <begin position="64"/>
        <end position="86"/>
    </location>
</feature>
<keyword evidence="2" id="KW-0472">Membrane</keyword>
<feature type="transmembrane region" description="Helical" evidence="2">
    <location>
        <begin position="40"/>
        <end position="57"/>
    </location>
</feature>
<dbReference type="PANTHER" id="PTHR28008">
    <property type="entry name" value="DOMAIN PROTEIN, PUTATIVE (AFU_ORTHOLOGUE AFUA_3G10980)-RELATED"/>
    <property type="match status" value="1"/>
</dbReference>
<comment type="caution">
    <text evidence="4">The sequence shown here is derived from an EMBL/GenBank/DDBJ whole genome shotgun (WGS) entry which is preliminary data.</text>
</comment>